<accession>A0A1F8BMH9</accession>
<evidence type="ECO:0000256" key="1">
    <source>
        <dbReference type="SAM" id="Phobius"/>
    </source>
</evidence>
<name>A0A1F8BMH9_9BACT</name>
<protein>
    <submittedName>
        <fullName evidence="2">Uncharacterized protein</fullName>
    </submittedName>
</protein>
<dbReference type="Proteomes" id="UP000177082">
    <property type="component" value="Unassembled WGS sequence"/>
</dbReference>
<keyword evidence="1" id="KW-0812">Transmembrane</keyword>
<organism evidence="2 3">
    <name type="scientific">Candidatus Woesebacteria bacterium RIFCSPLOWO2_01_FULL_39_21</name>
    <dbReference type="NCBI Taxonomy" id="1802519"/>
    <lineage>
        <taxon>Bacteria</taxon>
        <taxon>Candidatus Woeseibacteriota</taxon>
    </lineage>
</organism>
<dbReference type="EMBL" id="MGHF01000001">
    <property type="protein sequence ID" value="OGM65267.1"/>
    <property type="molecule type" value="Genomic_DNA"/>
</dbReference>
<gene>
    <name evidence="2" type="ORF">A2961_01490</name>
</gene>
<evidence type="ECO:0000313" key="3">
    <source>
        <dbReference type="Proteomes" id="UP000177082"/>
    </source>
</evidence>
<comment type="caution">
    <text evidence="2">The sequence shown here is derived from an EMBL/GenBank/DDBJ whole genome shotgun (WGS) entry which is preliminary data.</text>
</comment>
<reference evidence="2 3" key="1">
    <citation type="journal article" date="2016" name="Nat. Commun.">
        <title>Thousands of microbial genomes shed light on interconnected biogeochemical processes in an aquifer system.</title>
        <authorList>
            <person name="Anantharaman K."/>
            <person name="Brown C.T."/>
            <person name="Hug L.A."/>
            <person name="Sharon I."/>
            <person name="Castelle C.J."/>
            <person name="Probst A.J."/>
            <person name="Thomas B.C."/>
            <person name="Singh A."/>
            <person name="Wilkins M.J."/>
            <person name="Karaoz U."/>
            <person name="Brodie E.L."/>
            <person name="Williams K.H."/>
            <person name="Hubbard S.S."/>
            <person name="Banfield J.F."/>
        </authorList>
    </citation>
    <scope>NUCLEOTIDE SEQUENCE [LARGE SCALE GENOMIC DNA]</scope>
</reference>
<sequence length="64" mass="7289">MSVERKSIVERITELSKKLDVIFFAIGGVVYLFSPGVGLVIIIGNAITYVTADQIEKWYKKRKR</sequence>
<keyword evidence="1" id="KW-1133">Transmembrane helix</keyword>
<dbReference type="AlphaFoldDB" id="A0A1F8BMH9"/>
<evidence type="ECO:0000313" key="2">
    <source>
        <dbReference type="EMBL" id="OGM65267.1"/>
    </source>
</evidence>
<keyword evidence="1" id="KW-0472">Membrane</keyword>
<feature type="transmembrane region" description="Helical" evidence="1">
    <location>
        <begin position="21"/>
        <end position="43"/>
    </location>
</feature>
<proteinExistence type="predicted"/>
<dbReference type="STRING" id="1802519.A2961_01490"/>